<accession>A0ABP0G8D1</accession>
<dbReference type="EMBL" id="CAWYQH010000108">
    <property type="protein sequence ID" value="CAK8688071.1"/>
    <property type="molecule type" value="Genomic_DNA"/>
</dbReference>
<sequence>MTVSCVRLYSNQCELKSYEQVSLTNSWQRIAMEGPITLYNFRGKLPQQGPACWSANLGEVRPDGSRSDLWLPGYICWTFLPIKGAQR</sequence>
<organism evidence="1 2">
    <name type="scientific">Clavelina lepadiformis</name>
    <name type="common">Light-bulb sea squirt</name>
    <name type="synonym">Ascidia lepadiformis</name>
    <dbReference type="NCBI Taxonomy" id="159417"/>
    <lineage>
        <taxon>Eukaryota</taxon>
        <taxon>Metazoa</taxon>
        <taxon>Chordata</taxon>
        <taxon>Tunicata</taxon>
        <taxon>Ascidiacea</taxon>
        <taxon>Aplousobranchia</taxon>
        <taxon>Clavelinidae</taxon>
        <taxon>Clavelina</taxon>
    </lineage>
</organism>
<dbReference type="Proteomes" id="UP001642483">
    <property type="component" value="Unassembled WGS sequence"/>
</dbReference>
<protein>
    <submittedName>
        <fullName evidence="1">Uncharacterized protein</fullName>
    </submittedName>
</protein>
<name>A0ABP0G8D1_CLALP</name>
<evidence type="ECO:0000313" key="2">
    <source>
        <dbReference type="Proteomes" id="UP001642483"/>
    </source>
</evidence>
<comment type="caution">
    <text evidence="1">The sequence shown here is derived from an EMBL/GenBank/DDBJ whole genome shotgun (WGS) entry which is preliminary data.</text>
</comment>
<proteinExistence type="predicted"/>
<keyword evidence="2" id="KW-1185">Reference proteome</keyword>
<reference evidence="1 2" key="1">
    <citation type="submission" date="2024-02" db="EMBL/GenBank/DDBJ databases">
        <authorList>
            <person name="Daric V."/>
            <person name="Darras S."/>
        </authorList>
    </citation>
    <scope>NUCLEOTIDE SEQUENCE [LARGE SCALE GENOMIC DNA]</scope>
</reference>
<gene>
    <name evidence="1" type="ORF">CVLEPA_LOCUS20107</name>
</gene>
<evidence type="ECO:0000313" key="1">
    <source>
        <dbReference type="EMBL" id="CAK8688071.1"/>
    </source>
</evidence>